<protein>
    <submittedName>
        <fullName evidence="1">Uncharacterized protein</fullName>
    </submittedName>
</protein>
<organism evidence="1">
    <name type="scientific">Arundo donax</name>
    <name type="common">Giant reed</name>
    <name type="synonym">Donax arundinaceus</name>
    <dbReference type="NCBI Taxonomy" id="35708"/>
    <lineage>
        <taxon>Eukaryota</taxon>
        <taxon>Viridiplantae</taxon>
        <taxon>Streptophyta</taxon>
        <taxon>Embryophyta</taxon>
        <taxon>Tracheophyta</taxon>
        <taxon>Spermatophyta</taxon>
        <taxon>Magnoliopsida</taxon>
        <taxon>Liliopsida</taxon>
        <taxon>Poales</taxon>
        <taxon>Poaceae</taxon>
        <taxon>PACMAD clade</taxon>
        <taxon>Arundinoideae</taxon>
        <taxon>Arundineae</taxon>
        <taxon>Arundo</taxon>
    </lineage>
</organism>
<reference evidence="1" key="2">
    <citation type="journal article" date="2015" name="Data Brief">
        <title>Shoot transcriptome of the giant reed, Arundo donax.</title>
        <authorList>
            <person name="Barrero R.A."/>
            <person name="Guerrero F.D."/>
            <person name="Moolhuijzen P."/>
            <person name="Goolsby J.A."/>
            <person name="Tidwell J."/>
            <person name="Bellgard S.E."/>
            <person name="Bellgard M.I."/>
        </authorList>
    </citation>
    <scope>NUCLEOTIDE SEQUENCE</scope>
    <source>
        <tissue evidence="1">Shoot tissue taken approximately 20 cm above the soil surface</tissue>
    </source>
</reference>
<evidence type="ECO:0000313" key="1">
    <source>
        <dbReference type="EMBL" id="JAD52684.1"/>
    </source>
</evidence>
<name>A0A0A9ALW3_ARUDO</name>
<accession>A0A0A9ALW3</accession>
<dbReference type="AlphaFoldDB" id="A0A0A9ALW3"/>
<proteinExistence type="predicted"/>
<sequence length="38" mass="3897">MATCVNFSDVAVVDTNAAIARPAVLAATVGRLVTVLEH</sequence>
<reference evidence="1" key="1">
    <citation type="submission" date="2014-09" db="EMBL/GenBank/DDBJ databases">
        <authorList>
            <person name="Magalhaes I.L.F."/>
            <person name="Oliveira U."/>
            <person name="Santos F.R."/>
            <person name="Vidigal T.H.D.A."/>
            <person name="Brescovit A.D."/>
            <person name="Santos A.J."/>
        </authorList>
    </citation>
    <scope>NUCLEOTIDE SEQUENCE</scope>
    <source>
        <tissue evidence="1">Shoot tissue taken approximately 20 cm above the soil surface</tissue>
    </source>
</reference>
<dbReference type="EMBL" id="GBRH01245211">
    <property type="protein sequence ID" value="JAD52684.1"/>
    <property type="molecule type" value="Transcribed_RNA"/>
</dbReference>